<dbReference type="Pfam" id="PF00188">
    <property type="entry name" value="CAP"/>
    <property type="match status" value="1"/>
</dbReference>
<dbReference type="SUPFAM" id="SSF49879">
    <property type="entry name" value="SMAD/FHA domain"/>
    <property type="match status" value="1"/>
</dbReference>
<proteinExistence type="predicted"/>
<dbReference type="GO" id="GO:0006508">
    <property type="term" value="P:proteolysis"/>
    <property type="evidence" value="ECO:0007669"/>
    <property type="project" value="UniProtKB-KW"/>
</dbReference>
<evidence type="ECO:0000313" key="3">
    <source>
        <dbReference type="EMBL" id="BBM85937.1"/>
    </source>
</evidence>
<dbReference type="PROSITE" id="PS50006">
    <property type="entry name" value="FHA_DOMAIN"/>
    <property type="match status" value="1"/>
</dbReference>
<evidence type="ECO:0000256" key="1">
    <source>
        <dbReference type="SAM" id="MobiDB-lite"/>
    </source>
</evidence>
<dbReference type="SUPFAM" id="SSF55797">
    <property type="entry name" value="PR-1-like"/>
    <property type="match status" value="1"/>
</dbReference>
<keyword evidence="4" id="KW-1185">Reference proteome</keyword>
<evidence type="ECO:0000313" key="4">
    <source>
        <dbReference type="Proteomes" id="UP000326354"/>
    </source>
</evidence>
<dbReference type="RefSeq" id="WP_173013475.1">
    <property type="nucleotide sequence ID" value="NZ_AP019860.1"/>
</dbReference>
<name>A0A5S9IQN0_UABAM</name>
<evidence type="ECO:0000259" key="2">
    <source>
        <dbReference type="PROSITE" id="PS50006"/>
    </source>
</evidence>
<dbReference type="GO" id="GO:0008233">
    <property type="term" value="F:peptidase activity"/>
    <property type="evidence" value="ECO:0007669"/>
    <property type="project" value="UniProtKB-KW"/>
</dbReference>
<dbReference type="Gene3D" id="2.60.200.20">
    <property type="match status" value="1"/>
</dbReference>
<organism evidence="3 4">
    <name type="scientific">Uabimicrobium amorphum</name>
    <dbReference type="NCBI Taxonomy" id="2596890"/>
    <lineage>
        <taxon>Bacteria</taxon>
        <taxon>Pseudomonadati</taxon>
        <taxon>Planctomycetota</taxon>
        <taxon>Candidatus Uabimicrobiia</taxon>
        <taxon>Candidatus Uabimicrobiales</taxon>
        <taxon>Candidatus Uabimicrobiaceae</taxon>
        <taxon>Candidatus Uabimicrobium</taxon>
    </lineage>
</organism>
<dbReference type="InterPro" id="IPR014044">
    <property type="entry name" value="CAP_dom"/>
</dbReference>
<dbReference type="InterPro" id="IPR000253">
    <property type="entry name" value="FHA_dom"/>
</dbReference>
<dbReference type="PANTHER" id="PTHR31157">
    <property type="entry name" value="SCP DOMAIN-CONTAINING PROTEIN"/>
    <property type="match status" value="1"/>
</dbReference>
<dbReference type="SMART" id="SM00240">
    <property type="entry name" value="FHA"/>
    <property type="match status" value="1"/>
</dbReference>
<dbReference type="CDD" id="cd05379">
    <property type="entry name" value="CAP_bacterial"/>
    <property type="match status" value="1"/>
</dbReference>
<dbReference type="AlphaFoldDB" id="A0A5S9IQN0"/>
<sequence length="921" mass="105496">MKLTFKNRGEEQSHTLGKEPTTIGRSENNVIHLDDNSCSRNHCIIEYRDKSYQIVDLRSYNGIKVNGEKVTSHTLGHGDVITVGKTVMKVIDNFLFASDCSITATHARKIQNESFFTELTKWREIPYATHFVVGLLVLFSLSLFVRVRENFDYYSHSVAKYKEILAQDLETEVAIKKFEEIVEVVPGTSLAKAIQLTIERLKQKETYFANANEAINSVRKAYETGSYSPQKYMYVLEDLNKIYSEPEIATVVKAELVKAKNDYEAEIASVFEGVKSSAQLKLEQGNFQAALKYYKNFSRDYPIKRWQDKVDFEITKTYALQREDWVAFNERIDYLQSKNRFLEARMQVLMKYENYLNTPLANEVQTLLTSLQKNKSQEVVAVTVKKSSYIPNIASFLNKYDVKKLIKNDEWTKIIKELAKLRNETQNSKTRAVIEQYAKDFKSLARLQNNFFASWKDIKDFTIPMANKEAFVRDIQGKTLILGLRGELGTIHFKWGSLPAEAKLSALRKLPFDKSNAFGLASLCMVSGLEDSVHEILIAILDSFPSSKTKVDSFFSRWTGVEIPKPDGFIVFRDLLIHPKEKTLVEYREEVKKFCRSQITNPSRDFDGELQTIHRKINRVSNLEIKDTLLIALGENLFSTRQKLMQKVQNSFDFAAVKYLQQLKQELEKRRKHALELIFDEKTYPADETKGAAAQPDVDKRVAAVREIWDTPSKGIEKLSPRILKSKKIISQIDSFLTKKYPDMYSIAQEDRLESLNSFIDGRLDIKNYAENPREQQRIKDSLKVMQENDNGTNDATSTERRQVAITNAYRHMMGRVAVKINSSLTVAARKHSGHLRANKIFAHVVPGEPEGETPAQRARNAGYTGSGVGENIYMGRTSPQEAHNGWVHSAGHHRNILNPRWRAMGSGQSSNYWTQKFGNQ</sequence>
<keyword evidence="3" id="KW-0645">Protease</keyword>
<gene>
    <name evidence="3" type="ORF">UABAM_04323</name>
</gene>
<accession>A0A5S9IQN0</accession>
<keyword evidence="3" id="KW-0378">Hydrolase</keyword>
<feature type="domain" description="FHA" evidence="2">
    <location>
        <begin position="21"/>
        <end position="70"/>
    </location>
</feature>
<feature type="compositionally biased region" description="Basic and acidic residues" evidence="1">
    <location>
        <begin position="7"/>
        <end position="17"/>
    </location>
</feature>
<dbReference type="PANTHER" id="PTHR31157:SF1">
    <property type="entry name" value="SCP DOMAIN-CONTAINING PROTEIN"/>
    <property type="match status" value="1"/>
</dbReference>
<dbReference type="EMBL" id="AP019860">
    <property type="protein sequence ID" value="BBM85937.1"/>
    <property type="molecule type" value="Genomic_DNA"/>
</dbReference>
<dbReference type="Gene3D" id="3.40.33.10">
    <property type="entry name" value="CAP"/>
    <property type="match status" value="1"/>
</dbReference>
<dbReference type="InterPro" id="IPR008984">
    <property type="entry name" value="SMAD_FHA_dom_sf"/>
</dbReference>
<dbReference type="KEGG" id="uam:UABAM_04323"/>
<feature type="region of interest" description="Disordered" evidence="1">
    <location>
        <begin position="1"/>
        <end position="23"/>
    </location>
</feature>
<reference evidence="3 4" key="1">
    <citation type="submission" date="2019-08" db="EMBL/GenBank/DDBJ databases">
        <title>Complete genome sequence of Candidatus Uab amorphum.</title>
        <authorList>
            <person name="Shiratori T."/>
            <person name="Suzuki S."/>
            <person name="Kakizawa Y."/>
            <person name="Ishida K."/>
        </authorList>
    </citation>
    <scope>NUCLEOTIDE SEQUENCE [LARGE SCALE GENOMIC DNA]</scope>
    <source>
        <strain evidence="3 4">SRT547</strain>
    </source>
</reference>
<protein>
    <submittedName>
        <fullName evidence="3">Serine protease</fullName>
    </submittedName>
</protein>
<dbReference type="InterPro" id="IPR035940">
    <property type="entry name" value="CAP_sf"/>
</dbReference>
<dbReference type="Pfam" id="PF00498">
    <property type="entry name" value="FHA"/>
    <property type="match status" value="1"/>
</dbReference>
<dbReference type="CDD" id="cd00060">
    <property type="entry name" value="FHA"/>
    <property type="match status" value="1"/>
</dbReference>
<dbReference type="Proteomes" id="UP000326354">
    <property type="component" value="Chromosome"/>
</dbReference>